<reference evidence="2" key="1">
    <citation type="submission" date="2020-11" db="EMBL/GenBank/DDBJ databases">
        <title>Sequencing the genomes of 1000 actinobacteria strains.</title>
        <authorList>
            <person name="Klenk H.-P."/>
        </authorList>
    </citation>
    <scope>NUCLEOTIDE SEQUENCE</scope>
    <source>
        <strain evidence="2">DSM 43175</strain>
    </source>
</reference>
<protein>
    <submittedName>
        <fullName evidence="2">Transcriptional regulator with XRE-family HTH domain</fullName>
    </submittedName>
</protein>
<organism evidence="2 3">
    <name type="scientific">Actinomadura viridis</name>
    <dbReference type="NCBI Taxonomy" id="58110"/>
    <lineage>
        <taxon>Bacteria</taxon>
        <taxon>Bacillati</taxon>
        <taxon>Actinomycetota</taxon>
        <taxon>Actinomycetes</taxon>
        <taxon>Streptosporangiales</taxon>
        <taxon>Thermomonosporaceae</taxon>
        <taxon>Actinomadura</taxon>
    </lineage>
</organism>
<keyword evidence="3" id="KW-1185">Reference proteome</keyword>
<dbReference type="SUPFAM" id="SSF47413">
    <property type="entry name" value="lambda repressor-like DNA-binding domains"/>
    <property type="match status" value="1"/>
</dbReference>
<dbReference type="AlphaFoldDB" id="A0A931DG70"/>
<dbReference type="InterPro" id="IPR010982">
    <property type="entry name" value="Lambda_DNA-bd_dom_sf"/>
</dbReference>
<evidence type="ECO:0000259" key="1">
    <source>
        <dbReference type="PROSITE" id="PS50943"/>
    </source>
</evidence>
<evidence type="ECO:0000313" key="3">
    <source>
        <dbReference type="Proteomes" id="UP000614047"/>
    </source>
</evidence>
<dbReference type="InterPro" id="IPR043917">
    <property type="entry name" value="DUF5753"/>
</dbReference>
<dbReference type="CDD" id="cd00093">
    <property type="entry name" value="HTH_XRE"/>
    <property type="match status" value="1"/>
</dbReference>
<name>A0A931DG70_9ACTN</name>
<accession>A0A931DG70</accession>
<dbReference type="PROSITE" id="PS50943">
    <property type="entry name" value="HTH_CROC1"/>
    <property type="match status" value="1"/>
</dbReference>
<proteinExistence type="predicted"/>
<evidence type="ECO:0000313" key="2">
    <source>
        <dbReference type="EMBL" id="MBG6087687.1"/>
    </source>
</evidence>
<dbReference type="EMBL" id="JADOUA010000001">
    <property type="protein sequence ID" value="MBG6087687.1"/>
    <property type="molecule type" value="Genomic_DNA"/>
</dbReference>
<dbReference type="InterPro" id="IPR001387">
    <property type="entry name" value="Cro/C1-type_HTH"/>
</dbReference>
<comment type="caution">
    <text evidence="2">The sequence shown here is derived from an EMBL/GenBank/DDBJ whole genome shotgun (WGS) entry which is preliminary data.</text>
</comment>
<dbReference type="SMART" id="SM00530">
    <property type="entry name" value="HTH_XRE"/>
    <property type="match status" value="1"/>
</dbReference>
<feature type="domain" description="HTH cro/C1-type" evidence="1">
    <location>
        <begin position="15"/>
        <end position="69"/>
    </location>
</feature>
<sequence>MPSPYIRRLRLGHEIRRLREERGLTAGDVARLLFTSRSKVSKVENAQVRPDLADVVKLLEIFEVSGPEWDRLFRLARDAAEKGWWEKYGTSTGHRERLFASLEAGAKSVLTYSQTNFPAILQTPEFTQALIELDREQGPLEYQPERMASARTQRQQELLRPDGPEYETVLEASVIHRLAVPPAVMAAQLRYLVQTITGQSRITLRVLPHDVPIPGGLLPKSAFFLFRFPDPIDPPITIVDTVTTDLVLTEQREVARYSGHYVRLREAALTTTDSLTLLSQLAERLIDKAGSGT</sequence>
<dbReference type="Proteomes" id="UP000614047">
    <property type="component" value="Unassembled WGS sequence"/>
</dbReference>
<dbReference type="Gene3D" id="1.10.260.40">
    <property type="entry name" value="lambda repressor-like DNA-binding domains"/>
    <property type="match status" value="1"/>
</dbReference>
<gene>
    <name evidence="2" type="ORF">IW256_001800</name>
</gene>
<dbReference type="GO" id="GO:0003677">
    <property type="term" value="F:DNA binding"/>
    <property type="evidence" value="ECO:0007669"/>
    <property type="project" value="InterPro"/>
</dbReference>
<dbReference type="RefSeq" id="WP_197010511.1">
    <property type="nucleotide sequence ID" value="NZ_BAABES010000008.1"/>
</dbReference>
<dbReference type="Pfam" id="PF13560">
    <property type="entry name" value="HTH_31"/>
    <property type="match status" value="1"/>
</dbReference>
<dbReference type="Pfam" id="PF19054">
    <property type="entry name" value="DUF5753"/>
    <property type="match status" value="1"/>
</dbReference>